<dbReference type="RefSeq" id="YP_009222280.1">
    <property type="nucleotide sequence ID" value="NC_029058.1"/>
</dbReference>
<dbReference type="Proteomes" id="UP000030922">
    <property type="component" value="Segment"/>
</dbReference>
<evidence type="ECO:0000313" key="1">
    <source>
        <dbReference type="EMBL" id="AIZ94668.1"/>
    </source>
</evidence>
<accession>A0A0A7NQS2</accession>
<dbReference type="GeneID" id="26793830"/>
<evidence type="ECO:0000313" key="2">
    <source>
        <dbReference type="Proteomes" id="UP000030922"/>
    </source>
</evidence>
<gene>
    <name evidence="1" type="ORF">LfeInf_042</name>
</gene>
<protein>
    <submittedName>
        <fullName evidence="1">Uncharacterized protein</fullName>
    </submittedName>
</protein>
<dbReference type="EMBL" id="KP054477">
    <property type="protein sequence ID" value="AIZ94668.1"/>
    <property type="molecule type" value="Genomic_DNA"/>
</dbReference>
<reference evidence="1 2" key="2">
    <citation type="journal article" date="2015" name="Biotechnol. Biofuels">
        <title>Bacteriophage application restores ethanol fermentation characteristics disrupted by Lactobacillus fermentum.</title>
        <authorList>
            <person name="Liu M."/>
            <person name="Bischoff K.M."/>
            <person name="Gill J.J."/>
            <person name="Mire-Criscione M.D."/>
            <person name="Berry J.D."/>
            <person name="Young R."/>
            <person name="Summer E.J."/>
        </authorList>
    </citation>
    <scope>NUCLEOTIDE SEQUENCE [LARGE SCALE GENOMIC DNA]</scope>
</reference>
<name>A0A0A7NQS2_9CAUD</name>
<keyword evidence="2" id="KW-1185">Reference proteome</keyword>
<sequence>MEMNQAEHYFQTGQAVMYQGQPVRLLGVNLLKDEFTVVFPDGHKVHEVGVEELWSI</sequence>
<reference evidence="2" key="1">
    <citation type="submission" date="2014-10" db="EMBL/GenBank/DDBJ databases">
        <title>Characterization of Lactobacillus fermentum phage vB_S_LfeInf.</title>
        <authorList>
            <person name="Liu M."/>
            <person name="Gill J.J."/>
            <person name="Berry J."/>
            <person name="Young R.III."/>
            <person name="Summer E.J."/>
        </authorList>
    </citation>
    <scope>NUCLEOTIDE SEQUENCE [LARGE SCALE GENOMIC DNA]</scope>
</reference>
<dbReference type="KEGG" id="vg:26793830"/>
<proteinExistence type="predicted"/>
<organism evidence="1 2">
    <name type="scientific">Lactobacillus phage LfeInf</name>
    <dbReference type="NCBI Taxonomy" id="1567484"/>
    <lineage>
        <taxon>Viruses</taxon>
        <taxon>Duplodnaviria</taxon>
        <taxon>Heunggongvirae</taxon>
        <taxon>Uroviricota</taxon>
        <taxon>Caudoviricetes</taxon>
        <taxon>Herelleviridae</taxon>
        <taxon>Hopescreekvirus</taxon>
        <taxon>Hopescreekvirus LfeInf</taxon>
    </lineage>
</organism>